<evidence type="ECO:0000256" key="5">
    <source>
        <dbReference type="ARBA" id="ARBA00022741"/>
    </source>
</evidence>
<dbReference type="PANTHER" id="PTHR43297">
    <property type="entry name" value="OLIGOPEPTIDE TRANSPORT ATP-BINDING PROTEIN APPD"/>
    <property type="match status" value="1"/>
</dbReference>
<dbReference type="RefSeq" id="WP_012934249.1">
    <property type="nucleotide sequence ID" value="NC_013739.1"/>
</dbReference>
<keyword evidence="3" id="KW-0813">Transport</keyword>
<dbReference type="Proteomes" id="UP000008229">
    <property type="component" value="Chromosome"/>
</dbReference>
<feature type="domain" description="ABC transporter" evidence="8">
    <location>
        <begin position="6"/>
        <end position="256"/>
    </location>
</feature>
<reference evidence="10" key="2">
    <citation type="submission" date="2010-01" db="EMBL/GenBank/DDBJ databases">
        <title>The complete genome of Conexibacter woesei DSM 14684.</title>
        <authorList>
            <consortium name="US DOE Joint Genome Institute (JGI-PGF)"/>
            <person name="Lucas S."/>
            <person name="Copeland A."/>
            <person name="Lapidus A."/>
            <person name="Glavina del Rio T."/>
            <person name="Dalin E."/>
            <person name="Tice H."/>
            <person name="Bruce D."/>
            <person name="Goodwin L."/>
            <person name="Pitluck S."/>
            <person name="Kyrpides N."/>
            <person name="Mavromatis K."/>
            <person name="Ivanova N."/>
            <person name="Mikhailova N."/>
            <person name="Chertkov O."/>
            <person name="Brettin T."/>
            <person name="Detter J.C."/>
            <person name="Han C."/>
            <person name="Larimer F."/>
            <person name="Land M."/>
            <person name="Hauser L."/>
            <person name="Markowitz V."/>
            <person name="Cheng J.-F."/>
            <person name="Hugenholtz P."/>
            <person name="Woyke T."/>
            <person name="Wu D."/>
            <person name="Pukall R."/>
            <person name="Steenblock K."/>
            <person name="Schneider S."/>
            <person name="Klenk H.-P."/>
            <person name="Eisen J.A."/>
        </authorList>
    </citation>
    <scope>NUCLEOTIDE SEQUENCE [LARGE SCALE GENOMIC DNA]</scope>
    <source>
        <strain evidence="10">DSM 14684 / CIP 108061 / JCM 11494 / NBRC 100937 / ID131577</strain>
    </source>
</reference>
<evidence type="ECO:0000259" key="8">
    <source>
        <dbReference type="PROSITE" id="PS50893"/>
    </source>
</evidence>
<keyword evidence="4" id="KW-1003">Cell membrane</keyword>
<dbReference type="HOGENOM" id="CLU_000604_1_23_11"/>
<dbReference type="GO" id="GO:0005524">
    <property type="term" value="F:ATP binding"/>
    <property type="evidence" value="ECO:0007669"/>
    <property type="project" value="UniProtKB-KW"/>
</dbReference>
<dbReference type="PANTHER" id="PTHR43297:SF2">
    <property type="entry name" value="DIPEPTIDE TRANSPORT ATP-BINDING PROTEIN DPPD"/>
    <property type="match status" value="1"/>
</dbReference>
<dbReference type="GO" id="GO:0005886">
    <property type="term" value="C:plasma membrane"/>
    <property type="evidence" value="ECO:0007669"/>
    <property type="project" value="UniProtKB-SubCell"/>
</dbReference>
<dbReference type="Gene3D" id="3.40.50.300">
    <property type="entry name" value="P-loop containing nucleotide triphosphate hydrolases"/>
    <property type="match status" value="1"/>
</dbReference>
<dbReference type="InterPro" id="IPR017871">
    <property type="entry name" value="ABC_transporter-like_CS"/>
</dbReference>
<dbReference type="NCBIfam" id="TIGR01727">
    <property type="entry name" value="oligo_HPY"/>
    <property type="match status" value="1"/>
</dbReference>
<dbReference type="AlphaFoldDB" id="D3FAN5"/>
<keyword evidence="6" id="KW-0067">ATP-binding</keyword>
<dbReference type="Pfam" id="PF00005">
    <property type="entry name" value="ABC_tran"/>
    <property type="match status" value="1"/>
</dbReference>
<evidence type="ECO:0000313" key="10">
    <source>
        <dbReference type="Proteomes" id="UP000008229"/>
    </source>
</evidence>
<organism evidence="9 10">
    <name type="scientific">Conexibacter woesei (strain DSM 14684 / CCUG 47730 / CIP 108061 / JCM 11494 / NBRC 100937 / ID131577)</name>
    <dbReference type="NCBI Taxonomy" id="469383"/>
    <lineage>
        <taxon>Bacteria</taxon>
        <taxon>Bacillati</taxon>
        <taxon>Actinomycetota</taxon>
        <taxon>Thermoleophilia</taxon>
        <taxon>Solirubrobacterales</taxon>
        <taxon>Conexibacteraceae</taxon>
        <taxon>Conexibacter</taxon>
    </lineage>
</organism>
<evidence type="ECO:0000256" key="1">
    <source>
        <dbReference type="ARBA" id="ARBA00004202"/>
    </source>
</evidence>
<keyword evidence="10" id="KW-1185">Reference proteome</keyword>
<evidence type="ECO:0000313" key="9">
    <source>
        <dbReference type="EMBL" id="ADB51198.1"/>
    </source>
</evidence>
<dbReference type="InterPro" id="IPR003439">
    <property type="entry name" value="ABC_transporter-like_ATP-bd"/>
</dbReference>
<dbReference type="CDD" id="cd03257">
    <property type="entry name" value="ABC_NikE_OppD_transporters"/>
    <property type="match status" value="1"/>
</dbReference>
<dbReference type="SUPFAM" id="SSF52540">
    <property type="entry name" value="P-loop containing nucleoside triphosphate hydrolases"/>
    <property type="match status" value="1"/>
</dbReference>
<evidence type="ECO:0000256" key="2">
    <source>
        <dbReference type="ARBA" id="ARBA00005417"/>
    </source>
</evidence>
<dbReference type="STRING" id="469383.Cwoe_2779"/>
<accession>D3FAN5</accession>
<dbReference type="FunFam" id="3.40.50.300:FF:000016">
    <property type="entry name" value="Oligopeptide ABC transporter ATP-binding component"/>
    <property type="match status" value="1"/>
</dbReference>
<dbReference type="InterPro" id="IPR003593">
    <property type="entry name" value="AAA+_ATPase"/>
</dbReference>
<dbReference type="PROSITE" id="PS00211">
    <property type="entry name" value="ABC_TRANSPORTER_1"/>
    <property type="match status" value="1"/>
</dbReference>
<keyword evidence="5" id="KW-0547">Nucleotide-binding</keyword>
<keyword evidence="7" id="KW-0472">Membrane</keyword>
<proteinExistence type="inferred from homology"/>
<dbReference type="GO" id="GO:0015833">
    <property type="term" value="P:peptide transport"/>
    <property type="evidence" value="ECO:0007669"/>
    <property type="project" value="InterPro"/>
</dbReference>
<name>D3FAN5_CONWI</name>
<evidence type="ECO:0000256" key="3">
    <source>
        <dbReference type="ARBA" id="ARBA00022448"/>
    </source>
</evidence>
<comment type="subcellular location">
    <subcellularLocation>
        <location evidence="1">Cell membrane</location>
        <topology evidence="1">Peripheral membrane protein</topology>
    </subcellularLocation>
</comment>
<dbReference type="PROSITE" id="PS50893">
    <property type="entry name" value="ABC_TRANSPORTER_2"/>
    <property type="match status" value="1"/>
</dbReference>
<dbReference type="KEGG" id="cwo:Cwoe_2779"/>
<comment type="similarity">
    <text evidence="2">Belongs to the ABC transporter superfamily.</text>
</comment>
<dbReference type="InterPro" id="IPR013563">
    <property type="entry name" value="Oligopep_ABC_C"/>
</dbReference>
<reference evidence="9 10" key="1">
    <citation type="journal article" date="2010" name="Stand. Genomic Sci.">
        <title>Complete genome sequence of Conexibacter woesei type strain (ID131577).</title>
        <authorList>
            <person name="Pukall R."/>
            <person name="Lapidus A."/>
            <person name="Glavina Del Rio T."/>
            <person name="Copeland A."/>
            <person name="Tice H."/>
            <person name="Cheng J.-F."/>
            <person name="Lucas S."/>
            <person name="Chen F."/>
            <person name="Nolan M."/>
            <person name="Bruce D."/>
            <person name="Goodwin L."/>
            <person name="Pitluck S."/>
            <person name="Mavromatis K."/>
            <person name="Ivanova N."/>
            <person name="Ovchinnikova G."/>
            <person name="Pati A."/>
            <person name="Chen A."/>
            <person name="Palaniappan K."/>
            <person name="Land M."/>
            <person name="Hauser L."/>
            <person name="Chang Y.-J."/>
            <person name="Jeffries C.D."/>
            <person name="Chain P."/>
            <person name="Meincke L."/>
            <person name="Sims D."/>
            <person name="Brettin T."/>
            <person name="Detter J.C."/>
            <person name="Rohde M."/>
            <person name="Goeker M."/>
            <person name="Bristow J."/>
            <person name="Eisen J.A."/>
            <person name="Markowitz V."/>
            <person name="Kyrpides N.C."/>
            <person name="Klenk H.-P."/>
            <person name="Hugenholtz P."/>
        </authorList>
    </citation>
    <scope>NUCLEOTIDE SEQUENCE [LARGE SCALE GENOMIC DNA]</scope>
    <source>
        <strain evidence="10">DSM 14684 / CIP 108061 / JCM 11494 / NBRC 100937 / ID131577</strain>
    </source>
</reference>
<evidence type="ECO:0000256" key="6">
    <source>
        <dbReference type="ARBA" id="ARBA00022840"/>
    </source>
</evidence>
<dbReference type="SMART" id="SM00382">
    <property type="entry name" value="AAA"/>
    <property type="match status" value="1"/>
</dbReference>
<evidence type="ECO:0000256" key="4">
    <source>
        <dbReference type="ARBA" id="ARBA00022475"/>
    </source>
</evidence>
<dbReference type="InterPro" id="IPR027417">
    <property type="entry name" value="P-loop_NTPase"/>
</dbReference>
<dbReference type="Pfam" id="PF08352">
    <property type="entry name" value="oligo_HPY"/>
    <property type="match status" value="1"/>
</dbReference>
<dbReference type="GO" id="GO:0016887">
    <property type="term" value="F:ATP hydrolysis activity"/>
    <property type="evidence" value="ECO:0007669"/>
    <property type="project" value="InterPro"/>
</dbReference>
<evidence type="ECO:0000256" key="7">
    <source>
        <dbReference type="ARBA" id="ARBA00023136"/>
    </source>
</evidence>
<dbReference type="InterPro" id="IPR050388">
    <property type="entry name" value="ABC_Ni/Peptide_Import"/>
</dbReference>
<dbReference type="OrthoDB" id="8481147at2"/>
<sequence length="336" mass="35541">MTEPLLHVEGLRLEIATARGTVVPSDDVSFAVAAGEVVGLVGESGSGKTMTALATMGMTPAACVRTAGRIVFDGRDVAAAGEAELRRLRGGKIGYVAQDATTALNPVLRIGTQIVETLRAHLELDRAAARARAAELLRSVGIPEPEARLKAYPHELSGGMRQRVAIAIAISCEPRLVIADEPTTALDVTVQAQVVDVLVRSARERGAAVLLISHDLGLISAVTDRTLVMYAGRLIEEGTTRRVVHAPRHPYTQALLTATPRIRGAKAARLPAIPGRPPDLAAVPAGCRFAPRCAFVQERCRAEEPRLRHDAPACWFPRPAPAGGGAASERTEAGRV</sequence>
<dbReference type="eggNOG" id="COG0444">
    <property type="taxonomic scope" value="Bacteria"/>
</dbReference>
<dbReference type="EMBL" id="CP001854">
    <property type="protein sequence ID" value="ADB51198.1"/>
    <property type="molecule type" value="Genomic_DNA"/>
</dbReference>
<gene>
    <name evidence="9" type="ordered locus">Cwoe_2779</name>
</gene>
<protein>
    <submittedName>
        <fullName evidence="9">Oligopeptide/dipeptide ABC transporter, ATPase subunit</fullName>
    </submittedName>
</protein>